<dbReference type="EMBL" id="KZ805422">
    <property type="protein sequence ID" value="PVH98054.1"/>
    <property type="molecule type" value="Genomic_DNA"/>
</dbReference>
<keyword evidence="2" id="KW-1133">Transmembrane helix</keyword>
<feature type="compositionally biased region" description="Acidic residues" evidence="1">
    <location>
        <begin position="118"/>
        <end position="129"/>
    </location>
</feature>
<evidence type="ECO:0000256" key="2">
    <source>
        <dbReference type="SAM" id="Phobius"/>
    </source>
</evidence>
<dbReference type="STRING" id="97972.A0A2V1DLP3"/>
<gene>
    <name evidence="3" type="ORF">DM02DRAFT_61109</name>
</gene>
<evidence type="ECO:0000256" key="1">
    <source>
        <dbReference type="SAM" id="MobiDB-lite"/>
    </source>
</evidence>
<keyword evidence="2" id="KW-0472">Membrane</keyword>
<organism evidence="3 4">
    <name type="scientific">Periconia macrospinosa</name>
    <dbReference type="NCBI Taxonomy" id="97972"/>
    <lineage>
        <taxon>Eukaryota</taxon>
        <taxon>Fungi</taxon>
        <taxon>Dikarya</taxon>
        <taxon>Ascomycota</taxon>
        <taxon>Pezizomycotina</taxon>
        <taxon>Dothideomycetes</taxon>
        <taxon>Pleosporomycetidae</taxon>
        <taxon>Pleosporales</taxon>
        <taxon>Massarineae</taxon>
        <taxon>Periconiaceae</taxon>
        <taxon>Periconia</taxon>
    </lineage>
</organism>
<keyword evidence="4" id="KW-1185">Reference proteome</keyword>
<name>A0A2V1DLP3_9PLEO</name>
<evidence type="ECO:0000313" key="3">
    <source>
        <dbReference type="EMBL" id="PVH98054.1"/>
    </source>
</evidence>
<dbReference type="OrthoDB" id="5427070at2759"/>
<sequence>MAGFIHFLKVRPPPSRARARKQTMKKTTPNLTKKKPPKQALLIPLFLALTLYLLLIHILLPLLRRNRQLYTPYLPLSTSTTTASTLLPTRPTSFRTALFNLFVPNAMRHRTLSPQHEDPDDLFDDEEGEGMVGFDPIDERRREALEQRRSLLLEGVGVGTVGVRGVDEEGGGRRLSRELEEGFRDESSSDDESGSESDDGEGRRGRRDRRRGRGDERIRGSSWF</sequence>
<reference evidence="3 4" key="1">
    <citation type="journal article" date="2018" name="Sci. Rep.">
        <title>Comparative genomics provides insights into the lifestyle and reveals functional heterogeneity of dark septate endophytic fungi.</title>
        <authorList>
            <person name="Knapp D.G."/>
            <person name="Nemeth J.B."/>
            <person name="Barry K."/>
            <person name="Hainaut M."/>
            <person name="Henrissat B."/>
            <person name="Johnson J."/>
            <person name="Kuo A."/>
            <person name="Lim J.H.P."/>
            <person name="Lipzen A."/>
            <person name="Nolan M."/>
            <person name="Ohm R.A."/>
            <person name="Tamas L."/>
            <person name="Grigoriev I.V."/>
            <person name="Spatafora J.W."/>
            <person name="Nagy L.G."/>
            <person name="Kovacs G.M."/>
        </authorList>
    </citation>
    <scope>NUCLEOTIDE SEQUENCE [LARGE SCALE GENOMIC DNA]</scope>
    <source>
        <strain evidence="3 4">DSE2036</strain>
    </source>
</reference>
<dbReference type="AlphaFoldDB" id="A0A2V1DLP3"/>
<keyword evidence="2" id="KW-0812">Transmembrane</keyword>
<proteinExistence type="predicted"/>
<accession>A0A2V1DLP3</accession>
<feature type="region of interest" description="Disordered" evidence="1">
    <location>
        <begin position="162"/>
        <end position="224"/>
    </location>
</feature>
<feature type="region of interest" description="Disordered" evidence="1">
    <location>
        <begin position="111"/>
        <end position="135"/>
    </location>
</feature>
<dbReference type="Proteomes" id="UP000244855">
    <property type="component" value="Unassembled WGS sequence"/>
</dbReference>
<evidence type="ECO:0000313" key="4">
    <source>
        <dbReference type="Proteomes" id="UP000244855"/>
    </source>
</evidence>
<feature type="compositionally biased region" description="Basic and acidic residues" evidence="1">
    <location>
        <begin position="213"/>
        <end position="224"/>
    </location>
</feature>
<feature type="compositionally biased region" description="Basic and acidic residues" evidence="1">
    <location>
        <begin position="165"/>
        <end position="187"/>
    </location>
</feature>
<feature type="region of interest" description="Disordered" evidence="1">
    <location>
        <begin position="16"/>
        <end position="35"/>
    </location>
</feature>
<feature type="compositionally biased region" description="Acidic residues" evidence="1">
    <location>
        <begin position="188"/>
        <end position="199"/>
    </location>
</feature>
<feature type="transmembrane region" description="Helical" evidence="2">
    <location>
        <begin position="41"/>
        <end position="63"/>
    </location>
</feature>
<protein>
    <submittedName>
        <fullName evidence="3">Uncharacterized protein</fullName>
    </submittedName>
</protein>